<evidence type="ECO:0000313" key="2">
    <source>
        <dbReference type="EMBL" id="RBA35419.1"/>
    </source>
</evidence>
<dbReference type="PANTHER" id="PTHR43031">
    <property type="entry name" value="FAD-DEPENDENT OXIDOREDUCTASE"/>
    <property type="match status" value="1"/>
</dbReference>
<dbReference type="InterPro" id="IPR036873">
    <property type="entry name" value="Rhodanese-like_dom_sf"/>
</dbReference>
<reference evidence="2 3" key="1">
    <citation type="submission" date="2018-06" db="EMBL/GenBank/DDBJ databases">
        <title>Whole genome sequencing of four bacterial strains from South Shetland trench revealing bio-synthetic gene clusters.</title>
        <authorList>
            <person name="Abdel-Mageed W.M."/>
            <person name="Lehri B."/>
            <person name="Jarmusch S.A."/>
            <person name="Miranda K."/>
            <person name="Goodfellow M."/>
            <person name="Jaspars M."/>
            <person name="Karlyshev A.V."/>
        </authorList>
    </citation>
    <scope>NUCLEOTIDE SEQUENCE [LARGE SCALE GENOMIC DNA]</scope>
    <source>
        <strain evidence="2 3">SST1</strain>
    </source>
</reference>
<dbReference type="Gene3D" id="3.40.250.10">
    <property type="entry name" value="Rhodanese-like domain"/>
    <property type="match status" value="1"/>
</dbReference>
<sequence>MVSTTDIDTLASLHQQGAALIDVRESHEYVAGHVPGARLIPLGDVASAPDIAPEGTTVFVICASGNRSKSACRALEARGIPAVSVDGGTRAWAASGRPVVTGPDAS</sequence>
<dbReference type="AlphaFoldDB" id="A0A365P9J8"/>
<name>A0A365P9J8_9ACTN</name>
<gene>
    <name evidence="2" type="ORF">DQ226_10320</name>
</gene>
<dbReference type="PROSITE" id="PS50206">
    <property type="entry name" value="RHODANESE_3"/>
    <property type="match status" value="1"/>
</dbReference>
<proteinExistence type="predicted"/>
<dbReference type="CDD" id="cd00158">
    <property type="entry name" value="RHOD"/>
    <property type="match status" value="1"/>
</dbReference>
<evidence type="ECO:0000313" key="3">
    <source>
        <dbReference type="Proteomes" id="UP000252187"/>
    </source>
</evidence>
<dbReference type="PANTHER" id="PTHR43031:SF1">
    <property type="entry name" value="PYRIDINE NUCLEOTIDE-DISULPHIDE OXIDOREDUCTASE"/>
    <property type="match status" value="1"/>
</dbReference>
<organism evidence="2 3">
    <name type="scientific">Dietzia maris</name>
    <dbReference type="NCBI Taxonomy" id="37915"/>
    <lineage>
        <taxon>Bacteria</taxon>
        <taxon>Bacillati</taxon>
        <taxon>Actinomycetota</taxon>
        <taxon>Actinomycetes</taxon>
        <taxon>Mycobacteriales</taxon>
        <taxon>Dietziaceae</taxon>
        <taxon>Dietzia</taxon>
    </lineage>
</organism>
<dbReference type="InterPro" id="IPR001307">
    <property type="entry name" value="Thiosulphate_STrfase_CS"/>
</dbReference>
<dbReference type="SMART" id="SM00450">
    <property type="entry name" value="RHOD"/>
    <property type="match status" value="1"/>
</dbReference>
<dbReference type="Pfam" id="PF00581">
    <property type="entry name" value="Rhodanese"/>
    <property type="match status" value="1"/>
</dbReference>
<protein>
    <submittedName>
        <fullName evidence="2">Rhodanese-like domain-containing protein</fullName>
    </submittedName>
</protein>
<dbReference type="Proteomes" id="UP000252187">
    <property type="component" value="Unassembled WGS sequence"/>
</dbReference>
<comment type="caution">
    <text evidence="2">The sequence shown here is derived from an EMBL/GenBank/DDBJ whole genome shotgun (WGS) entry which is preliminary data.</text>
</comment>
<evidence type="ECO:0000259" key="1">
    <source>
        <dbReference type="PROSITE" id="PS50206"/>
    </source>
</evidence>
<dbReference type="InterPro" id="IPR050229">
    <property type="entry name" value="GlpE_sulfurtransferase"/>
</dbReference>
<dbReference type="GO" id="GO:0004792">
    <property type="term" value="F:thiosulfate-cyanide sulfurtransferase activity"/>
    <property type="evidence" value="ECO:0007669"/>
    <property type="project" value="InterPro"/>
</dbReference>
<dbReference type="SUPFAM" id="SSF52821">
    <property type="entry name" value="Rhodanese/Cell cycle control phosphatase"/>
    <property type="match status" value="1"/>
</dbReference>
<accession>A0A365P9J8</accession>
<dbReference type="EMBL" id="QNTT01000024">
    <property type="protein sequence ID" value="RBA35419.1"/>
    <property type="molecule type" value="Genomic_DNA"/>
</dbReference>
<feature type="domain" description="Rhodanese" evidence="1">
    <location>
        <begin position="14"/>
        <end position="101"/>
    </location>
</feature>
<dbReference type="PROSITE" id="PS00380">
    <property type="entry name" value="RHODANESE_1"/>
    <property type="match status" value="1"/>
</dbReference>
<dbReference type="InterPro" id="IPR001763">
    <property type="entry name" value="Rhodanese-like_dom"/>
</dbReference>